<dbReference type="Proteomes" id="UP001314170">
    <property type="component" value="Unassembled WGS sequence"/>
</dbReference>
<protein>
    <submittedName>
        <fullName evidence="1">Uncharacterized protein</fullName>
    </submittedName>
</protein>
<proteinExistence type="predicted"/>
<name>A0AAV1SJD4_9ROSI</name>
<accession>A0AAV1SJD4</accession>
<keyword evidence="2" id="KW-1185">Reference proteome</keyword>
<evidence type="ECO:0000313" key="2">
    <source>
        <dbReference type="Proteomes" id="UP001314170"/>
    </source>
</evidence>
<comment type="caution">
    <text evidence="1">The sequence shown here is derived from an EMBL/GenBank/DDBJ whole genome shotgun (WGS) entry which is preliminary data.</text>
</comment>
<sequence>MEDNVSDDGKAGFSGVYLAHLFNCHPYYRHVDVLYWQISCAKLLLSRTGPDCADDVVSLFFFCSFLRMSVKQGNERHRRVIFVLKCKLGLTNQRLSNVFPCLVTEEKKKKKKKKIIHIA</sequence>
<reference evidence="1 2" key="1">
    <citation type="submission" date="2024-01" db="EMBL/GenBank/DDBJ databases">
        <authorList>
            <person name="Waweru B."/>
        </authorList>
    </citation>
    <scope>NUCLEOTIDE SEQUENCE [LARGE SCALE GENOMIC DNA]</scope>
</reference>
<dbReference type="EMBL" id="CAWUPB010001194">
    <property type="protein sequence ID" value="CAK7352562.1"/>
    <property type="molecule type" value="Genomic_DNA"/>
</dbReference>
<organism evidence="1 2">
    <name type="scientific">Dovyalis caffra</name>
    <dbReference type="NCBI Taxonomy" id="77055"/>
    <lineage>
        <taxon>Eukaryota</taxon>
        <taxon>Viridiplantae</taxon>
        <taxon>Streptophyta</taxon>
        <taxon>Embryophyta</taxon>
        <taxon>Tracheophyta</taxon>
        <taxon>Spermatophyta</taxon>
        <taxon>Magnoliopsida</taxon>
        <taxon>eudicotyledons</taxon>
        <taxon>Gunneridae</taxon>
        <taxon>Pentapetalae</taxon>
        <taxon>rosids</taxon>
        <taxon>fabids</taxon>
        <taxon>Malpighiales</taxon>
        <taxon>Salicaceae</taxon>
        <taxon>Flacourtieae</taxon>
        <taxon>Dovyalis</taxon>
    </lineage>
</organism>
<evidence type="ECO:0000313" key="1">
    <source>
        <dbReference type="EMBL" id="CAK7352562.1"/>
    </source>
</evidence>
<gene>
    <name evidence="1" type="ORF">DCAF_LOCUS24286</name>
</gene>
<dbReference type="AlphaFoldDB" id="A0AAV1SJD4"/>